<evidence type="ECO:0000313" key="5">
    <source>
        <dbReference type="Proteomes" id="UP000007113"/>
    </source>
</evidence>
<gene>
    <name evidence="4" type="ordered locus">AciX8_2051</name>
</gene>
<accession>G8NTQ7</accession>
<dbReference type="InterPro" id="IPR036249">
    <property type="entry name" value="Thioredoxin-like_sf"/>
</dbReference>
<keyword evidence="1" id="KW-0676">Redox-active center</keyword>
<dbReference type="GO" id="GO:0016491">
    <property type="term" value="F:oxidoreductase activity"/>
    <property type="evidence" value="ECO:0007669"/>
    <property type="project" value="InterPro"/>
</dbReference>
<dbReference type="eggNOG" id="COG0526">
    <property type="taxonomic scope" value="Bacteria"/>
</dbReference>
<dbReference type="SUPFAM" id="SSF52833">
    <property type="entry name" value="Thioredoxin-like"/>
    <property type="match status" value="1"/>
</dbReference>
<dbReference type="PROSITE" id="PS51352">
    <property type="entry name" value="THIOREDOXIN_2"/>
    <property type="match status" value="1"/>
</dbReference>
<dbReference type="PANTHER" id="PTHR42852:SF13">
    <property type="entry name" value="PROTEIN DIPZ"/>
    <property type="match status" value="1"/>
</dbReference>
<dbReference type="AlphaFoldDB" id="G8NTQ7"/>
<dbReference type="InterPro" id="IPR050553">
    <property type="entry name" value="Thioredoxin_ResA/DsbE_sf"/>
</dbReference>
<proteinExistence type="predicted"/>
<keyword evidence="2" id="KW-0732">Signal</keyword>
<dbReference type="GO" id="GO:0016209">
    <property type="term" value="F:antioxidant activity"/>
    <property type="evidence" value="ECO:0007669"/>
    <property type="project" value="InterPro"/>
</dbReference>
<dbReference type="Gene3D" id="3.40.30.10">
    <property type="entry name" value="Glutaredoxin"/>
    <property type="match status" value="1"/>
</dbReference>
<dbReference type="Pfam" id="PF00578">
    <property type="entry name" value="AhpC-TSA"/>
    <property type="match status" value="1"/>
</dbReference>
<dbReference type="PROSITE" id="PS00194">
    <property type="entry name" value="THIOREDOXIN_1"/>
    <property type="match status" value="1"/>
</dbReference>
<dbReference type="EMBL" id="CP003130">
    <property type="protein sequence ID" value="AEU36381.1"/>
    <property type="molecule type" value="Genomic_DNA"/>
</dbReference>
<evidence type="ECO:0000313" key="4">
    <source>
        <dbReference type="EMBL" id="AEU36381.1"/>
    </source>
</evidence>
<evidence type="ECO:0000259" key="3">
    <source>
        <dbReference type="PROSITE" id="PS51352"/>
    </source>
</evidence>
<evidence type="ECO:0000256" key="1">
    <source>
        <dbReference type="ARBA" id="ARBA00023284"/>
    </source>
</evidence>
<dbReference type="PANTHER" id="PTHR42852">
    <property type="entry name" value="THIOL:DISULFIDE INTERCHANGE PROTEIN DSBE"/>
    <property type="match status" value="1"/>
</dbReference>
<dbReference type="STRING" id="682795.AciX8_2051"/>
<feature type="signal peptide" evidence="2">
    <location>
        <begin position="1"/>
        <end position="17"/>
    </location>
</feature>
<sequence precursor="true">MLVFCVVLLSAGWTATAQQGTKVQFSTVLLIQEKSGWQVELLDHVINKYGLLPGDLLVSVDGNDASTFGPLVMTAFMNNASVRAFPITVVRGGYRRELILYRGEGKVPAPKALAKKSLVASGAEAPDLHLPSLQGKTVILKDYRGKWVLLNFWATWCLPCQEESPILSKLALAYPQQLQVLAIAVQDDHKSLETFATRMKPAYTILESGDLKSAVALSYGVNNGMGSATVPFSVLVRPDGSVAYVQGGYEAPSPLEKQVRAFITGK</sequence>
<dbReference type="KEGG" id="gma:AciX8_2051"/>
<keyword evidence="5" id="KW-1185">Reference proteome</keyword>
<protein>
    <submittedName>
        <fullName evidence="4">Alkyl hydroperoxide reductase/ Thiol specific antioxidant/ Mal allergen</fullName>
    </submittedName>
</protein>
<organism evidence="4 5">
    <name type="scientific">Granulicella mallensis (strain ATCC BAA-1857 / DSM 23137 / MP5ACTX8)</name>
    <dbReference type="NCBI Taxonomy" id="682795"/>
    <lineage>
        <taxon>Bacteria</taxon>
        <taxon>Pseudomonadati</taxon>
        <taxon>Acidobacteriota</taxon>
        <taxon>Terriglobia</taxon>
        <taxon>Terriglobales</taxon>
        <taxon>Acidobacteriaceae</taxon>
        <taxon>Granulicella</taxon>
    </lineage>
</organism>
<dbReference type="HOGENOM" id="CLU_1044951_0_0_0"/>
<feature type="domain" description="Thioredoxin" evidence="3">
    <location>
        <begin position="119"/>
        <end position="266"/>
    </location>
</feature>
<dbReference type="Proteomes" id="UP000007113">
    <property type="component" value="Chromosome"/>
</dbReference>
<name>G8NTQ7_GRAMM</name>
<feature type="chain" id="PRO_5003512991" evidence="2">
    <location>
        <begin position="18"/>
        <end position="266"/>
    </location>
</feature>
<reference evidence="4 5" key="1">
    <citation type="submission" date="2011-11" db="EMBL/GenBank/DDBJ databases">
        <title>Complete sequence of Granulicella mallensis MP5ACTX8.</title>
        <authorList>
            <consortium name="US DOE Joint Genome Institute"/>
            <person name="Lucas S."/>
            <person name="Copeland A."/>
            <person name="Lapidus A."/>
            <person name="Cheng J.-F."/>
            <person name="Goodwin L."/>
            <person name="Pitluck S."/>
            <person name="Peters L."/>
            <person name="Lu M."/>
            <person name="Detter J.C."/>
            <person name="Han C."/>
            <person name="Tapia R."/>
            <person name="Land M."/>
            <person name="Hauser L."/>
            <person name="Kyrpides N."/>
            <person name="Ivanova N."/>
            <person name="Mikhailova N."/>
            <person name="Pagani I."/>
            <person name="Rawat S."/>
            <person name="Mannisto M."/>
            <person name="Haggblom M."/>
            <person name="Woyke T."/>
        </authorList>
    </citation>
    <scope>NUCLEOTIDE SEQUENCE [LARGE SCALE GENOMIC DNA]</scope>
    <source>
        <strain evidence="5">ATCC BAA-1857 / DSM 23137 / MP5ACTX8</strain>
    </source>
</reference>
<dbReference type="InterPro" id="IPR017937">
    <property type="entry name" value="Thioredoxin_CS"/>
</dbReference>
<dbReference type="InterPro" id="IPR000866">
    <property type="entry name" value="AhpC/TSA"/>
</dbReference>
<dbReference type="InterPro" id="IPR013766">
    <property type="entry name" value="Thioredoxin_domain"/>
</dbReference>
<evidence type="ECO:0000256" key="2">
    <source>
        <dbReference type="SAM" id="SignalP"/>
    </source>
</evidence>
<dbReference type="CDD" id="cd02966">
    <property type="entry name" value="TlpA_like_family"/>
    <property type="match status" value="1"/>
</dbReference>